<dbReference type="EMBL" id="BMPE01000009">
    <property type="protein sequence ID" value="GGL08707.1"/>
    <property type="molecule type" value="Genomic_DNA"/>
</dbReference>
<name>A0ABQ2FMZ7_9DEIO</name>
<dbReference type="PANTHER" id="PTHR34819">
    <property type="entry name" value="LARGE CYSTEINE-RICH PERIPLASMIC PROTEIN OMCB"/>
    <property type="match status" value="1"/>
</dbReference>
<dbReference type="Pfam" id="PF01345">
    <property type="entry name" value="DUF11"/>
    <property type="match status" value="1"/>
</dbReference>
<feature type="domain" description="DUF11" evidence="2">
    <location>
        <begin position="173"/>
        <end position="280"/>
    </location>
</feature>
<dbReference type="InterPro" id="IPR051172">
    <property type="entry name" value="Chlamydia_OmcB"/>
</dbReference>
<sequence length="1320" mass="136421">MYAASPAATGQLLRAADRTVITVQESATQLELQYSRAVVRVGVPACTVAITPDGTVAAPGQMQTALPGTGAQFTYTLRNTGQTTVTVPVRASVLPGTALPNVQVVLDRNGNGQADAGESAVQSVQVGAGQSAALVLVVSPVATAGDVYVNLTAECADGTLDDNNVALLRVGSLGLTKTADRPVVVVGDRLTYTLTLTNQFPGTMLRDIQVTDTPKTGLSYIPGTSSLNGQPIADPVTANGALTWTVPTLADAANATLTYGMRVTPDASGEVLNTVTAQGRTLSGATTAFASAQAAATSKVQGLLNFAPLGDLVGRVFIDTNGNRIFDPQDTPVSAARILLAGGREVRTDAQGRYAFPNVAQGTQALRLDPVSVTLRPLSVPEDGGLSGTRTVQVRGLTTVDFPLTAPSSAAQMPPVQTPGAPRTSTLRLPPGSTDVQVRDTINVTVADTGTTVTPLLVNGEVVPASQIGEQATLTGGERLHTYIGVPLRLGANLLQHGEDQVTVYRVGPTAAFELTPLDLHADGRTPLRVQVRTVDAAGRTTNLSAVTVRSSLTTTSPDALPGQNGYQLKLEQGVGVLTFAPQARPGTVTLDLNQGDARRRVTLPVAPAAGRAGVGVLSATLGLDGTLSADDLTWQARASLDAEVSGGQLRVAADTGGLPTDLDILKRFNTTGDASAASVPLQGQDPVAFSYEHPAFSVRYRHGPVPVDVLPVGAQLTALSAETHGTPAVSGFVALVPTDLITDERLTPDGTRLLRLAHEQISAGSDTLTLITVDRVTGQERARTVLVRNVDYQLDLASGVVTLTGPLAPYDLSLNGQYVSASYRLDQAGQRDLAYGAQVKYQTDTTSLGAAVVQLDGQTTFGVRAAYNDPATHADIRVALAGGLLAQASVNTTQGRTTTAASVRYQDASYTGLGRGAAGLNTAASVTTAVTDTLGVRASAQYRQELTTDGTTTEQGQAEGQLTYHSGPYSVGAGLRYSVGDQQGLSAVASAGYRQEPFTVDVTHAQPLNGTVAPESTLGVRYRLTGTTTLGVTSRYTWGVGGATVLSVDSRVRGVDYTAAYELPTASGAGNLARFGVSTTLPLNDTTTLGLYASAVHHAGTGANDAAAGANLRYKDQRLSAALGTDLVYTPAGFGVILRGGVAGSVTGDLTLSADALMETGAGKGGLRVAAGYAYRGRTIDSLGVMRYASGTLAGSQPEVSSSVSATYHQPQFALRASTDTRTLLSDPDSFTIQGALSGTYYLNNRFGVGAWAHVLTQPSTQTTLTGFGLEGSVRALPGTWLTAGYNPVGFTGISTLYTKPGLYLRLDLTLDDTLGETK</sequence>
<evidence type="ECO:0000259" key="2">
    <source>
        <dbReference type="Pfam" id="PF01345"/>
    </source>
</evidence>
<dbReference type="RefSeq" id="WP_189069734.1">
    <property type="nucleotide sequence ID" value="NZ_BMPE01000009.1"/>
</dbReference>
<organism evidence="3 4">
    <name type="scientific">Deinococcus radiotolerans</name>
    <dbReference type="NCBI Taxonomy" id="1309407"/>
    <lineage>
        <taxon>Bacteria</taxon>
        <taxon>Thermotogati</taxon>
        <taxon>Deinococcota</taxon>
        <taxon>Deinococci</taxon>
        <taxon>Deinococcales</taxon>
        <taxon>Deinococcaceae</taxon>
        <taxon>Deinococcus</taxon>
    </lineage>
</organism>
<dbReference type="InterPro" id="IPR047589">
    <property type="entry name" value="DUF11_rpt"/>
</dbReference>
<comment type="caution">
    <text evidence="3">The sequence shown here is derived from an EMBL/GenBank/DDBJ whole genome shotgun (WGS) entry which is preliminary data.</text>
</comment>
<protein>
    <recommendedName>
        <fullName evidence="2">DUF11 domain-containing protein</fullName>
    </recommendedName>
</protein>
<evidence type="ECO:0000256" key="1">
    <source>
        <dbReference type="SAM" id="MobiDB-lite"/>
    </source>
</evidence>
<dbReference type="InterPro" id="IPR001434">
    <property type="entry name" value="OmcB-like_DUF11"/>
</dbReference>
<dbReference type="Gene3D" id="2.60.40.740">
    <property type="match status" value="1"/>
</dbReference>
<dbReference type="NCBIfam" id="TIGR01451">
    <property type="entry name" value="B_ant_repeat"/>
    <property type="match status" value="1"/>
</dbReference>
<proteinExistence type="predicted"/>
<dbReference type="Proteomes" id="UP000604341">
    <property type="component" value="Unassembled WGS sequence"/>
</dbReference>
<feature type="region of interest" description="Disordered" evidence="1">
    <location>
        <begin position="405"/>
        <end position="435"/>
    </location>
</feature>
<reference evidence="4" key="1">
    <citation type="journal article" date="2019" name="Int. J. Syst. Evol. Microbiol.">
        <title>The Global Catalogue of Microorganisms (GCM) 10K type strain sequencing project: providing services to taxonomists for standard genome sequencing and annotation.</title>
        <authorList>
            <consortium name="The Broad Institute Genomics Platform"/>
            <consortium name="The Broad Institute Genome Sequencing Center for Infectious Disease"/>
            <person name="Wu L."/>
            <person name="Ma J."/>
        </authorList>
    </citation>
    <scope>NUCLEOTIDE SEQUENCE [LARGE SCALE GENOMIC DNA]</scope>
    <source>
        <strain evidence="4">JCM 19173</strain>
    </source>
</reference>
<dbReference type="PANTHER" id="PTHR34819:SF3">
    <property type="entry name" value="CELL SURFACE PROTEIN"/>
    <property type="match status" value="1"/>
</dbReference>
<evidence type="ECO:0000313" key="3">
    <source>
        <dbReference type="EMBL" id="GGL08707.1"/>
    </source>
</evidence>
<dbReference type="SUPFAM" id="SSF117074">
    <property type="entry name" value="Hypothetical protein PA1324"/>
    <property type="match status" value="1"/>
</dbReference>
<dbReference type="InterPro" id="IPR013783">
    <property type="entry name" value="Ig-like_fold"/>
</dbReference>
<accession>A0ABQ2FMZ7</accession>
<gene>
    <name evidence="3" type="ORF">GCM10010844_29320</name>
</gene>
<dbReference type="Gene3D" id="2.60.40.10">
    <property type="entry name" value="Immunoglobulins"/>
    <property type="match status" value="1"/>
</dbReference>
<keyword evidence="4" id="KW-1185">Reference proteome</keyword>
<evidence type="ECO:0000313" key="4">
    <source>
        <dbReference type="Proteomes" id="UP000604341"/>
    </source>
</evidence>